<comment type="caution">
    <text evidence="4">The sequence shown here is derived from an EMBL/GenBank/DDBJ whole genome shotgun (WGS) entry which is preliminary data.</text>
</comment>
<dbReference type="GO" id="GO:0016740">
    <property type="term" value="F:transferase activity"/>
    <property type="evidence" value="ECO:0007669"/>
    <property type="project" value="UniProtKB-KW"/>
</dbReference>
<comment type="similarity">
    <text evidence="1">Belongs to the P-Pant transferase superfamily. Gsp/Sfp/HetI/AcpT family.</text>
</comment>
<proteinExistence type="inferred from homology"/>
<feature type="domain" description="4'-phosphopantetheinyl transferase" evidence="3">
    <location>
        <begin position="90"/>
        <end position="196"/>
    </location>
</feature>
<protein>
    <submittedName>
        <fullName evidence="4">4'-phosphopantetheinyl transferase superfamily protein</fullName>
    </submittedName>
</protein>
<dbReference type="PANTHER" id="PTHR12215:SF10">
    <property type="entry name" value="L-AMINOADIPATE-SEMIALDEHYDE DEHYDROGENASE-PHOSPHOPANTETHEINYL TRANSFERASE"/>
    <property type="match status" value="1"/>
</dbReference>
<evidence type="ECO:0000313" key="4">
    <source>
        <dbReference type="EMBL" id="MCW4473246.1"/>
    </source>
</evidence>
<evidence type="ECO:0000259" key="3">
    <source>
        <dbReference type="Pfam" id="PF01648"/>
    </source>
</evidence>
<keyword evidence="2 4" id="KW-0808">Transferase</keyword>
<organism evidence="4 5">
    <name type="scientific">Xanthomonas chitinilytica</name>
    <dbReference type="NCBI Taxonomy" id="2989819"/>
    <lineage>
        <taxon>Bacteria</taxon>
        <taxon>Pseudomonadati</taxon>
        <taxon>Pseudomonadota</taxon>
        <taxon>Gammaproteobacteria</taxon>
        <taxon>Lysobacterales</taxon>
        <taxon>Lysobacteraceae</taxon>
        <taxon>Xanthomonas</taxon>
    </lineage>
</organism>
<reference evidence="4 5" key="1">
    <citation type="submission" date="2022-10" db="EMBL/GenBank/DDBJ databases">
        <title>Xanthomonas sp. H13-6.</title>
        <authorList>
            <person name="Liu X."/>
            <person name="Deng Z."/>
            <person name="Jiang Y."/>
            <person name="Yu T."/>
            <person name="Ai J."/>
        </authorList>
    </citation>
    <scope>NUCLEOTIDE SEQUENCE [LARGE SCALE GENOMIC DNA]</scope>
    <source>
        <strain evidence="4 5">H13-6</strain>
    </source>
</reference>
<keyword evidence="5" id="KW-1185">Reference proteome</keyword>
<accession>A0ABT3JXP7</accession>
<dbReference type="Proteomes" id="UP001209922">
    <property type="component" value="Unassembled WGS sequence"/>
</dbReference>
<dbReference type="InterPro" id="IPR008278">
    <property type="entry name" value="4-PPantetheinyl_Trfase_dom"/>
</dbReference>
<evidence type="ECO:0000256" key="1">
    <source>
        <dbReference type="ARBA" id="ARBA00010990"/>
    </source>
</evidence>
<evidence type="ECO:0000313" key="5">
    <source>
        <dbReference type="Proteomes" id="UP001209922"/>
    </source>
</evidence>
<dbReference type="Pfam" id="PF01648">
    <property type="entry name" value="ACPS"/>
    <property type="match status" value="1"/>
</dbReference>
<dbReference type="Gene3D" id="3.90.470.20">
    <property type="entry name" value="4'-phosphopantetheinyl transferase domain"/>
    <property type="match status" value="1"/>
</dbReference>
<dbReference type="PANTHER" id="PTHR12215">
    <property type="entry name" value="PHOSPHOPANTETHEINE TRANSFERASE"/>
    <property type="match status" value="1"/>
</dbReference>
<dbReference type="RefSeq" id="WP_265128235.1">
    <property type="nucleotide sequence ID" value="NZ_JAPCHY010000010.1"/>
</dbReference>
<gene>
    <name evidence="4" type="ORF">OK345_12110</name>
</gene>
<evidence type="ECO:0000256" key="2">
    <source>
        <dbReference type="ARBA" id="ARBA00022679"/>
    </source>
</evidence>
<name>A0ABT3JXP7_9XANT</name>
<sequence>MSGGGMAGGHGRWRFGPVTVWRLPHVPGTRGEPQARELLAAELGGSPEQLPLTRDERGRPWLYGRLAHYGTGWSHSGGWLLVALGRQVRLGVDLEQQRLRPRMLEVVRRFFHPDEADWLEALDQTAREHWFFRVWCAKEALLKAHGHGISFGLHKLAFAPTADGALQLAWCDPALGQAGRWHLHEWQASADFRAALAWYPAAPVPPSLPGPESPPADA</sequence>
<dbReference type="InterPro" id="IPR037143">
    <property type="entry name" value="4-PPantetheinyl_Trfase_dom_sf"/>
</dbReference>
<dbReference type="InterPro" id="IPR050559">
    <property type="entry name" value="P-Pant_transferase_sf"/>
</dbReference>
<dbReference type="EMBL" id="JAPCHY010000010">
    <property type="protein sequence ID" value="MCW4473246.1"/>
    <property type="molecule type" value="Genomic_DNA"/>
</dbReference>
<dbReference type="SUPFAM" id="SSF56214">
    <property type="entry name" value="4'-phosphopantetheinyl transferase"/>
    <property type="match status" value="2"/>
</dbReference>